<feature type="transmembrane region" description="Helical" evidence="1">
    <location>
        <begin position="318"/>
        <end position="336"/>
    </location>
</feature>
<dbReference type="PROSITE" id="PS50222">
    <property type="entry name" value="EF_HAND_2"/>
    <property type="match status" value="1"/>
</dbReference>
<dbReference type="EMBL" id="CAQJ01000061">
    <property type="protein sequence ID" value="CCQ91043.1"/>
    <property type="molecule type" value="Genomic_DNA"/>
</dbReference>
<evidence type="ECO:0000313" key="3">
    <source>
        <dbReference type="EMBL" id="CCQ91043.1"/>
    </source>
</evidence>
<protein>
    <recommendedName>
        <fullName evidence="2">EF-hand domain-containing protein</fullName>
    </recommendedName>
</protein>
<comment type="caution">
    <text evidence="3">The sequence shown here is derived from an EMBL/GenBank/DDBJ whole genome shotgun (WGS) entry which is preliminary data.</text>
</comment>
<dbReference type="PROSITE" id="PS00018">
    <property type="entry name" value="EF_HAND_1"/>
    <property type="match status" value="1"/>
</dbReference>
<gene>
    <name evidence="3" type="ORF">NITGR_550045</name>
</gene>
<feature type="domain" description="EF-hand" evidence="2">
    <location>
        <begin position="242"/>
        <end position="267"/>
    </location>
</feature>
<dbReference type="InterPro" id="IPR018247">
    <property type="entry name" value="EF_Hand_1_Ca_BS"/>
</dbReference>
<keyword evidence="4" id="KW-1185">Reference proteome</keyword>
<dbReference type="SUPFAM" id="SSF47473">
    <property type="entry name" value="EF-hand"/>
    <property type="match status" value="1"/>
</dbReference>
<evidence type="ECO:0000256" key="1">
    <source>
        <dbReference type="SAM" id="Phobius"/>
    </source>
</evidence>
<dbReference type="InParanoid" id="M1YZX5"/>
<dbReference type="GO" id="GO:0005509">
    <property type="term" value="F:calcium ion binding"/>
    <property type="evidence" value="ECO:0007669"/>
    <property type="project" value="InterPro"/>
</dbReference>
<name>M1YZX5_NITG3</name>
<evidence type="ECO:0000313" key="4">
    <source>
        <dbReference type="Proteomes" id="UP000011704"/>
    </source>
</evidence>
<reference evidence="3 4" key="1">
    <citation type="journal article" date="2013" name="Front. Microbiol.">
        <title>The genome of Nitrospina gracilis illuminates the metabolism and evolution of the major marine nitrite oxidizer.</title>
        <authorList>
            <person name="Luecker S."/>
            <person name="Nowka B."/>
            <person name="Rattei T."/>
            <person name="Spieck E."/>
            <person name="and Daims H."/>
        </authorList>
    </citation>
    <scope>NUCLEOTIDE SEQUENCE [LARGE SCALE GENOMIC DNA]</scope>
    <source>
        <strain evidence="3 4">3/211</strain>
    </source>
</reference>
<sequence>MNLGYAAHILMSATSSEVRVDLELVVYTVVGFFAGIYFFLKGFRDLKTKRTVEDIPTSRIATGAVGTDVEISGKIVCDDDRLLTAPMSGDACVFYALEIEKLVRSRNSSRWVTIDTLHSDEGFYVEDGSGANALVFAEGAQIIQKGKGFVQHLDRFLRDEVRQRFKQAVANNRKELKKFDTDDADSTSGKYRVTEKKFMAGEIVYILGYADSGLKLAAQRKLDFHTFLKAKKLVQKHPKLKQRFDRDKDGVLDPDELEWGAKVIGQRMVDKYNRDQFAKLYSNTKMVFKKTEPSLFLISNRKEEEVLGHLTLHTRLKLFGGPALSIGCAVYLIMIYEDILKFF</sequence>
<feature type="transmembrane region" description="Helical" evidence="1">
    <location>
        <begin position="24"/>
        <end position="40"/>
    </location>
</feature>
<dbReference type="RefSeq" id="WP_005009344.1">
    <property type="nucleotide sequence ID" value="NZ_HG422173.1"/>
</dbReference>
<keyword evidence="1" id="KW-0472">Membrane</keyword>
<evidence type="ECO:0000259" key="2">
    <source>
        <dbReference type="PROSITE" id="PS50222"/>
    </source>
</evidence>
<dbReference type="InterPro" id="IPR002048">
    <property type="entry name" value="EF_hand_dom"/>
</dbReference>
<accession>M1YZX5</accession>
<organism evidence="3 4">
    <name type="scientific">Nitrospina gracilis (strain 3/211)</name>
    <dbReference type="NCBI Taxonomy" id="1266370"/>
    <lineage>
        <taxon>Bacteria</taxon>
        <taxon>Pseudomonadati</taxon>
        <taxon>Nitrospinota/Tectimicrobiota group</taxon>
        <taxon>Nitrospinota</taxon>
        <taxon>Nitrospinia</taxon>
        <taxon>Nitrospinales</taxon>
        <taxon>Nitrospinaceae</taxon>
        <taxon>Nitrospina</taxon>
    </lineage>
</organism>
<keyword evidence="1" id="KW-1133">Transmembrane helix</keyword>
<dbReference type="AlphaFoldDB" id="M1YZX5"/>
<dbReference type="HOGENOM" id="CLU_808521_0_0_0"/>
<keyword evidence="1" id="KW-0812">Transmembrane</keyword>
<dbReference type="STRING" id="1266370.NITGR_550045"/>
<dbReference type="InterPro" id="IPR011992">
    <property type="entry name" value="EF-hand-dom_pair"/>
</dbReference>
<dbReference type="Proteomes" id="UP000011704">
    <property type="component" value="Unassembled WGS sequence"/>
</dbReference>
<proteinExistence type="predicted"/>